<dbReference type="AlphaFoldDB" id="A0A073IG60"/>
<dbReference type="EMBL" id="JAMC01000006">
    <property type="protein sequence ID" value="KEJ88505.1"/>
    <property type="molecule type" value="Genomic_DNA"/>
</dbReference>
<protein>
    <submittedName>
        <fullName evidence="7">Iron ABC transporter</fullName>
    </submittedName>
</protein>
<evidence type="ECO:0000313" key="7">
    <source>
        <dbReference type="EMBL" id="KEJ88505.1"/>
    </source>
</evidence>
<name>A0A073IG60_9RHOB</name>
<comment type="caution">
    <text evidence="7">The sequence shown here is derived from an EMBL/GenBank/DDBJ whole genome shotgun (WGS) entry which is preliminary data.</text>
</comment>
<dbReference type="NCBIfam" id="NF010068">
    <property type="entry name" value="PRK13548.1"/>
    <property type="match status" value="1"/>
</dbReference>
<evidence type="ECO:0000256" key="3">
    <source>
        <dbReference type="ARBA" id="ARBA00022840"/>
    </source>
</evidence>
<evidence type="ECO:0000256" key="1">
    <source>
        <dbReference type="ARBA" id="ARBA00022448"/>
    </source>
</evidence>
<dbReference type="InterPro" id="IPR003593">
    <property type="entry name" value="AAA+_ATPase"/>
</dbReference>
<dbReference type="PROSITE" id="PS50893">
    <property type="entry name" value="ABC_TRANSPORTER_2"/>
    <property type="match status" value="1"/>
</dbReference>
<comment type="function">
    <text evidence="5">Part of the ABC transporter complex HmuTUV involved in hemin import. Responsible for energy coupling to the transport system.</text>
</comment>
<dbReference type="CDD" id="cd03214">
    <property type="entry name" value="ABC_Iron-Siderophores_B12_Hemin"/>
    <property type="match status" value="1"/>
</dbReference>
<dbReference type="GO" id="GO:0005524">
    <property type="term" value="F:ATP binding"/>
    <property type="evidence" value="ECO:0007669"/>
    <property type="project" value="UniProtKB-KW"/>
</dbReference>
<dbReference type="GO" id="GO:0016887">
    <property type="term" value="F:ATP hydrolysis activity"/>
    <property type="evidence" value="ECO:0007669"/>
    <property type="project" value="InterPro"/>
</dbReference>
<gene>
    <name evidence="7" type="ORF">DSW25_15570</name>
</gene>
<dbReference type="SMART" id="SM00382">
    <property type="entry name" value="AAA"/>
    <property type="match status" value="1"/>
</dbReference>
<dbReference type="STRING" id="1300350.Z948_3365"/>
<keyword evidence="2" id="KW-0547">Nucleotide-binding</keyword>
<evidence type="ECO:0000313" key="8">
    <source>
        <dbReference type="Proteomes" id="UP000027734"/>
    </source>
</evidence>
<reference evidence="7 8" key="1">
    <citation type="submission" date="2014-01" db="EMBL/GenBank/DDBJ databases">
        <title>Sulfitobacter donghicola JCM 14565 Genome Sequencing.</title>
        <authorList>
            <person name="Lai Q."/>
            <person name="Hong Z."/>
        </authorList>
    </citation>
    <scope>NUCLEOTIDE SEQUENCE [LARGE SCALE GENOMIC DNA]</scope>
    <source>
        <strain evidence="7 8">JCM 14565</strain>
    </source>
</reference>
<proteinExistence type="predicted"/>
<feature type="domain" description="ABC transporter" evidence="6">
    <location>
        <begin position="2"/>
        <end position="238"/>
    </location>
</feature>
<evidence type="ECO:0000256" key="4">
    <source>
        <dbReference type="ARBA" id="ARBA00022967"/>
    </source>
</evidence>
<dbReference type="OrthoDB" id="9805601at2"/>
<keyword evidence="1" id="KW-0813">Transport</keyword>
<dbReference type="InterPro" id="IPR003439">
    <property type="entry name" value="ABC_transporter-like_ATP-bd"/>
</dbReference>
<dbReference type="SUPFAM" id="SSF52540">
    <property type="entry name" value="P-loop containing nucleoside triphosphate hydrolases"/>
    <property type="match status" value="1"/>
</dbReference>
<sequence>MIKAQQISVSFGKTPILESVSFEAHAGEVTAIVGPNGSGKTTLLRAVTGDVDYGGVVSLQGADIKSMAAWDLASRRAVLPQASTLAFPFTVIEVVRMGLQRSRSSGFDPIATAALMRVGLESYANRHYQDLSGGEQQRVQLARVLSQVWLPFEEGMPRWLFLDEPVSSLDIGHQLQVMRIMKDFAQAGGGVITVMHDLNLTAMYADRVLMMSGGELIASDTPKNVFTDETLSRAYNCRLKTNALPEHGVPFLLPQMAQEGAFQKQGN</sequence>
<dbReference type="Gene3D" id="3.40.50.300">
    <property type="entry name" value="P-loop containing nucleotide triphosphate hydrolases"/>
    <property type="match status" value="1"/>
</dbReference>
<evidence type="ECO:0000259" key="6">
    <source>
        <dbReference type="PROSITE" id="PS50893"/>
    </source>
</evidence>
<dbReference type="InterPro" id="IPR027417">
    <property type="entry name" value="P-loop_NTPase"/>
</dbReference>
<keyword evidence="3" id="KW-0067">ATP-binding</keyword>
<organism evidence="7 8">
    <name type="scientific">Sulfitobacter donghicola DSW-25 = KCTC 12864 = JCM 14565</name>
    <dbReference type="NCBI Taxonomy" id="1300350"/>
    <lineage>
        <taxon>Bacteria</taxon>
        <taxon>Pseudomonadati</taxon>
        <taxon>Pseudomonadota</taxon>
        <taxon>Alphaproteobacteria</taxon>
        <taxon>Rhodobacterales</taxon>
        <taxon>Roseobacteraceae</taxon>
        <taxon>Sulfitobacter</taxon>
    </lineage>
</organism>
<accession>A0A073IG60</accession>
<dbReference type="RefSeq" id="WP_025060631.1">
    <property type="nucleotide sequence ID" value="NZ_JAMC01000006.1"/>
</dbReference>
<dbReference type="InterPro" id="IPR017871">
    <property type="entry name" value="ABC_transporter-like_CS"/>
</dbReference>
<evidence type="ECO:0000256" key="2">
    <source>
        <dbReference type="ARBA" id="ARBA00022741"/>
    </source>
</evidence>
<evidence type="ECO:0000256" key="5">
    <source>
        <dbReference type="ARBA" id="ARBA00037066"/>
    </source>
</evidence>
<dbReference type="PANTHER" id="PTHR42794">
    <property type="entry name" value="HEMIN IMPORT ATP-BINDING PROTEIN HMUV"/>
    <property type="match status" value="1"/>
</dbReference>
<keyword evidence="8" id="KW-1185">Reference proteome</keyword>
<dbReference type="PANTHER" id="PTHR42794:SF1">
    <property type="entry name" value="HEMIN IMPORT ATP-BINDING PROTEIN HMUV"/>
    <property type="match status" value="1"/>
</dbReference>
<dbReference type="Pfam" id="PF00005">
    <property type="entry name" value="ABC_tran"/>
    <property type="match status" value="1"/>
</dbReference>
<dbReference type="Proteomes" id="UP000027734">
    <property type="component" value="Unassembled WGS sequence"/>
</dbReference>
<dbReference type="PROSITE" id="PS00211">
    <property type="entry name" value="ABC_TRANSPORTER_1"/>
    <property type="match status" value="1"/>
</dbReference>
<keyword evidence="4" id="KW-1278">Translocase</keyword>
<dbReference type="eggNOG" id="COG4559">
    <property type="taxonomic scope" value="Bacteria"/>
</dbReference>